<dbReference type="Proteomes" id="UP001170624">
    <property type="component" value="Unassembled WGS sequence"/>
</dbReference>
<keyword evidence="1" id="KW-1133">Transmembrane helix</keyword>
<comment type="caution">
    <text evidence="2">The sequence shown here is derived from an EMBL/GenBank/DDBJ whole genome shotgun (WGS) entry which is preliminary data.</text>
</comment>
<proteinExistence type="predicted"/>
<accession>A0AAW7Y4S2</accession>
<keyword evidence="1" id="KW-0812">Transmembrane</keyword>
<evidence type="ECO:0000313" key="2">
    <source>
        <dbReference type="EMBL" id="MDO6543621.1"/>
    </source>
</evidence>
<name>A0AAW7Y4S2_9GAMM</name>
<keyword evidence="1" id="KW-0472">Membrane</keyword>
<dbReference type="EMBL" id="JAUOPU010000014">
    <property type="protein sequence ID" value="MDO6543621.1"/>
    <property type="molecule type" value="Genomic_DNA"/>
</dbReference>
<gene>
    <name evidence="2" type="ORF">Q4568_13815</name>
</gene>
<sequence>MINKFLVRLTALTALLLGFNVSAIYFLLVVLLLNTHHRDIFGW</sequence>
<feature type="transmembrane region" description="Helical" evidence="1">
    <location>
        <begin position="12"/>
        <end position="33"/>
    </location>
</feature>
<dbReference type="RefSeq" id="WP_048899495.1">
    <property type="nucleotide sequence ID" value="NZ_AP024850.1"/>
</dbReference>
<protein>
    <submittedName>
        <fullName evidence="2">Uncharacterized protein</fullName>
    </submittedName>
</protein>
<evidence type="ECO:0000313" key="3">
    <source>
        <dbReference type="Proteomes" id="UP001170624"/>
    </source>
</evidence>
<organism evidence="2 3">
    <name type="scientific">Photobacterium sanguinicancri</name>
    <dbReference type="NCBI Taxonomy" id="875932"/>
    <lineage>
        <taxon>Bacteria</taxon>
        <taxon>Pseudomonadati</taxon>
        <taxon>Pseudomonadota</taxon>
        <taxon>Gammaproteobacteria</taxon>
        <taxon>Vibrionales</taxon>
        <taxon>Vibrionaceae</taxon>
        <taxon>Photobacterium</taxon>
    </lineage>
</organism>
<evidence type="ECO:0000256" key="1">
    <source>
        <dbReference type="SAM" id="Phobius"/>
    </source>
</evidence>
<reference evidence="2" key="1">
    <citation type="submission" date="2023-07" db="EMBL/GenBank/DDBJ databases">
        <title>Genome content predicts the carbon catabolic preferences of heterotrophic bacteria.</title>
        <authorList>
            <person name="Gralka M."/>
        </authorList>
    </citation>
    <scope>NUCLEOTIDE SEQUENCE</scope>
    <source>
        <strain evidence="2">G2M05</strain>
    </source>
</reference>
<dbReference type="AlphaFoldDB" id="A0AAW7Y4S2"/>